<evidence type="ECO:0000313" key="2">
    <source>
        <dbReference type="EMBL" id="RMB56879.1"/>
    </source>
</evidence>
<organism evidence="2 3">
    <name type="scientific">Dokdonia sinensis</name>
    <dbReference type="NCBI Taxonomy" id="2479847"/>
    <lineage>
        <taxon>Bacteria</taxon>
        <taxon>Pseudomonadati</taxon>
        <taxon>Bacteroidota</taxon>
        <taxon>Flavobacteriia</taxon>
        <taxon>Flavobacteriales</taxon>
        <taxon>Flavobacteriaceae</taxon>
        <taxon>Dokdonia</taxon>
    </lineage>
</organism>
<dbReference type="GO" id="GO:0071949">
    <property type="term" value="F:FAD binding"/>
    <property type="evidence" value="ECO:0007669"/>
    <property type="project" value="InterPro"/>
</dbReference>
<dbReference type="Pfam" id="PF04940">
    <property type="entry name" value="BLUF"/>
    <property type="match status" value="1"/>
</dbReference>
<evidence type="ECO:0000259" key="1">
    <source>
        <dbReference type="PROSITE" id="PS50925"/>
    </source>
</evidence>
<protein>
    <submittedName>
        <fullName evidence="2">BLUF domain-containing protein</fullName>
    </submittedName>
</protein>
<dbReference type="InterPro" id="IPR007024">
    <property type="entry name" value="BLUF_domain"/>
</dbReference>
<feature type="domain" description="BLUF" evidence="1">
    <location>
        <begin position="2"/>
        <end position="93"/>
    </location>
</feature>
<accession>A0A3M0G749</accession>
<dbReference type="OrthoDB" id="1122028at2"/>
<dbReference type="InterPro" id="IPR036046">
    <property type="entry name" value="Acylphosphatase-like_dom_sf"/>
</dbReference>
<dbReference type="SMART" id="SM01034">
    <property type="entry name" value="BLUF"/>
    <property type="match status" value="1"/>
</dbReference>
<keyword evidence="3" id="KW-1185">Reference proteome</keyword>
<gene>
    <name evidence="2" type="ORF">EAX61_12490</name>
</gene>
<dbReference type="AlphaFoldDB" id="A0A3M0G749"/>
<dbReference type="SUPFAM" id="SSF54975">
    <property type="entry name" value="Acylphosphatase/BLUF domain-like"/>
    <property type="match status" value="1"/>
</dbReference>
<reference evidence="2 3" key="1">
    <citation type="submission" date="2018-10" db="EMBL/GenBank/DDBJ databases">
        <title>Dokdonia luteus sp. nov., isolated from sea water.</title>
        <authorList>
            <person name="Zhou L.Y."/>
            <person name="Du Z.J."/>
        </authorList>
    </citation>
    <scope>NUCLEOTIDE SEQUENCE [LARGE SCALE GENOMIC DNA]</scope>
    <source>
        <strain evidence="2 3">SH27</strain>
    </source>
</reference>
<name>A0A3M0G749_9FLAO</name>
<dbReference type="Gene3D" id="3.30.70.100">
    <property type="match status" value="1"/>
</dbReference>
<evidence type="ECO:0000313" key="3">
    <source>
        <dbReference type="Proteomes" id="UP000281985"/>
    </source>
</evidence>
<dbReference type="Proteomes" id="UP000281985">
    <property type="component" value="Unassembled WGS sequence"/>
</dbReference>
<proteinExistence type="predicted"/>
<dbReference type="RefSeq" id="WP_121918037.1">
    <property type="nucleotide sequence ID" value="NZ_REFV01000013.1"/>
</dbReference>
<sequence>MYKYVSYVSHQAHNLSDDGIKRLLKHSRKNNEAVGITGLLIFFEGVFTQYVEGPADAVDTLYKKIEKDSRHNQVVKLASGKIDNRYYGDWSMAYEELTTNQYTDITGYKTLDKQHYFKSPLSNFEHPGIDLLESFLGSLRNYDI</sequence>
<dbReference type="GO" id="GO:0009882">
    <property type="term" value="F:blue light photoreceptor activity"/>
    <property type="evidence" value="ECO:0007669"/>
    <property type="project" value="InterPro"/>
</dbReference>
<dbReference type="PROSITE" id="PS50925">
    <property type="entry name" value="BLUF"/>
    <property type="match status" value="1"/>
</dbReference>
<dbReference type="EMBL" id="REFV01000013">
    <property type="protein sequence ID" value="RMB56879.1"/>
    <property type="molecule type" value="Genomic_DNA"/>
</dbReference>
<comment type="caution">
    <text evidence="2">The sequence shown here is derived from an EMBL/GenBank/DDBJ whole genome shotgun (WGS) entry which is preliminary data.</text>
</comment>